<evidence type="ECO:0000313" key="2">
    <source>
        <dbReference type="EMBL" id="GBF50070.1"/>
    </source>
</evidence>
<dbReference type="RefSeq" id="WP_108975499.1">
    <property type="nucleotide sequence ID" value="NZ_BFBB01000003.1"/>
</dbReference>
<dbReference type="CDD" id="cd14727">
    <property type="entry name" value="ChanN-like"/>
    <property type="match status" value="1"/>
</dbReference>
<keyword evidence="3" id="KW-1185">Reference proteome</keyword>
<feature type="domain" description="Haem-binding uptake Tiki superfamily ChaN" evidence="1">
    <location>
        <begin position="49"/>
        <end position="258"/>
    </location>
</feature>
<reference evidence="2 3" key="1">
    <citation type="submission" date="2018-02" db="EMBL/GenBank/DDBJ databases">
        <title>Novel Leptospira species isolated from soil and water in Japan.</title>
        <authorList>
            <person name="Nakao R."/>
            <person name="Masuzawa T."/>
        </authorList>
    </citation>
    <scope>NUCLEOTIDE SEQUENCE [LARGE SCALE GENOMIC DNA]</scope>
    <source>
        <strain evidence="2 3">YH101</strain>
    </source>
</reference>
<proteinExistence type="predicted"/>
<dbReference type="Gene3D" id="3.40.50.11550">
    <property type="match status" value="1"/>
</dbReference>
<name>A0A2P2DZL3_9LEPT</name>
<comment type="caution">
    <text evidence="2">The sequence shown here is derived from an EMBL/GenBank/DDBJ whole genome shotgun (WGS) entry which is preliminary data.</text>
</comment>
<evidence type="ECO:0000313" key="3">
    <source>
        <dbReference type="Proteomes" id="UP000245133"/>
    </source>
</evidence>
<protein>
    <recommendedName>
        <fullName evidence="1">Haem-binding uptake Tiki superfamily ChaN domain-containing protein</fullName>
    </recommendedName>
</protein>
<dbReference type="EMBL" id="BFBB01000003">
    <property type="protein sequence ID" value="GBF50070.1"/>
    <property type="molecule type" value="Genomic_DNA"/>
</dbReference>
<dbReference type="InterPro" id="IPR007314">
    <property type="entry name" value="Cofac_haem-bd_dom"/>
</dbReference>
<organism evidence="2 3">
    <name type="scientific">Leptospira ryugenii</name>
    <dbReference type="NCBI Taxonomy" id="1917863"/>
    <lineage>
        <taxon>Bacteria</taxon>
        <taxon>Pseudomonadati</taxon>
        <taxon>Spirochaetota</taxon>
        <taxon>Spirochaetia</taxon>
        <taxon>Leptospirales</taxon>
        <taxon>Leptospiraceae</taxon>
        <taxon>Leptospira</taxon>
    </lineage>
</organism>
<accession>A0A2P2DZL3</accession>
<dbReference type="Proteomes" id="UP000245133">
    <property type="component" value="Unassembled WGS sequence"/>
</dbReference>
<dbReference type="OrthoDB" id="1680202at2"/>
<gene>
    <name evidence="2" type="ORF">LPTSP4_15930</name>
</gene>
<dbReference type="AlphaFoldDB" id="A0A2P2DZL3"/>
<sequence>MKVRTMISLFVITFSISFVTLYAEERERPISFKIIETQSGQIVTWKNVLDRLESHEVVVWGEEHDDTMGHQAQLSFFKLLTERFPTALSLEMLERDQQTTVNEFFQSHISERQFLDSLVLWKNFLSDYFPLLKHAKEVYAPIVCANPPRRYVSSLAKKGMLAYADFSEEALRYIPAAYSLSLFSSEDYTNKLRGVFSSTHGNSSQPTPQVESLILAQFMWDQGMAESVSREIYRSGRKVLQINGRFHSDEWGGLSHRLRQMGHKVVLISAFPEGKEDEKKFVKIADFVILTSGR</sequence>
<evidence type="ECO:0000259" key="1">
    <source>
        <dbReference type="Pfam" id="PF04187"/>
    </source>
</evidence>
<dbReference type="SUPFAM" id="SSF159501">
    <property type="entry name" value="EreA/ChaN-like"/>
    <property type="match status" value="1"/>
</dbReference>
<dbReference type="Pfam" id="PF04187">
    <property type="entry name" value="Cofac_haem_bdg"/>
    <property type="match status" value="1"/>
</dbReference>